<dbReference type="RefSeq" id="WP_339657938.1">
    <property type="nucleotide sequence ID" value="NZ_CAXBLC010000021.1"/>
</dbReference>
<reference evidence="1 2" key="1">
    <citation type="submission" date="2023-05" db="EMBL/GenBank/DDBJ databases">
        <title>Adaptations of aquatic viruses from atmosphere-close ecosystems of the Central Arctic Ocean.</title>
        <authorList>
            <person name="Rahlff J."/>
            <person name="Holmfeldt K."/>
        </authorList>
    </citation>
    <scope>NUCLEOTIDE SEQUENCE [LARGE SCALE GENOMIC DNA]</scope>
    <source>
        <strain evidence="1 2">Arc14</strain>
    </source>
</reference>
<organism evidence="1 2">
    <name type="scientific">Flavobacterium frigidarium</name>
    <dbReference type="NCBI Taxonomy" id="99286"/>
    <lineage>
        <taxon>Bacteria</taxon>
        <taxon>Pseudomonadati</taxon>
        <taxon>Bacteroidota</taxon>
        <taxon>Flavobacteriia</taxon>
        <taxon>Flavobacteriales</taxon>
        <taxon>Flavobacteriaceae</taxon>
        <taxon>Flavobacterium</taxon>
    </lineage>
</organism>
<comment type="caution">
    <text evidence="1">The sequence shown here is derived from an EMBL/GenBank/DDBJ whole genome shotgun (WGS) entry which is preliminary data.</text>
</comment>
<evidence type="ECO:0000313" key="1">
    <source>
        <dbReference type="EMBL" id="MEZ7516337.1"/>
    </source>
</evidence>
<accession>A0ABV4KFA3</accession>
<protein>
    <submittedName>
        <fullName evidence="1">Uncharacterized protein</fullName>
    </submittedName>
</protein>
<dbReference type="Proteomes" id="UP001568894">
    <property type="component" value="Unassembled WGS sequence"/>
</dbReference>
<dbReference type="EMBL" id="JASMRN010000012">
    <property type="protein sequence ID" value="MEZ7516337.1"/>
    <property type="molecule type" value="Genomic_DNA"/>
</dbReference>
<evidence type="ECO:0000313" key="2">
    <source>
        <dbReference type="Proteomes" id="UP001568894"/>
    </source>
</evidence>
<name>A0ABV4KFA3_9FLAO</name>
<gene>
    <name evidence="1" type="ORF">QO192_13730</name>
</gene>
<keyword evidence="2" id="KW-1185">Reference proteome</keyword>
<sequence length="64" mass="7330">MKALNTVTKAVNFLKNLKTRKNIINISVDDLVHPRFGFNDKEIGKAANSLQFLMYSKENDTLFI</sequence>
<proteinExistence type="predicted"/>